<geneLocation type="mitochondrion" evidence="17"/>
<dbReference type="AlphaFoldDB" id="I7H0A6"/>
<keyword evidence="10 15" id="KW-1133">Transmembrane helix</keyword>
<evidence type="ECO:0000256" key="3">
    <source>
        <dbReference type="ARBA" id="ARBA00012944"/>
    </source>
</evidence>
<comment type="subcellular location">
    <subcellularLocation>
        <location evidence="1 15">Mitochondrion membrane</location>
        <topology evidence="1 15">Multi-pass membrane protein</topology>
    </subcellularLocation>
</comment>
<feature type="transmembrane region" description="Helical" evidence="15">
    <location>
        <begin position="28"/>
        <end position="46"/>
    </location>
</feature>
<evidence type="ECO:0000256" key="14">
    <source>
        <dbReference type="ARBA" id="ARBA00049551"/>
    </source>
</evidence>
<evidence type="ECO:0000256" key="4">
    <source>
        <dbReference type="ARBA" id="ARBA00021095"/>
    </source>
</evidence>
<dbReference type="GO" id="GO:0008137">
    <property type="term" value="F:NADH dehydrogenase (ubiquinone) activity"/>
    <property type="evidence" value="ECO:0007669"/>
    <property type="project" value="UniProtKB-UniRule"/>
</dbReference>
<evidence type="ECO:0000256" key="6">
    <source>
        <dbReference type="ARBA" id="ARBA00022660"/>
    </source>
</evidence>
<sequence>MSYFLLFCFLFSVIGVLGASSNPSPVLGVVGLVVGSLFACVLLVGLGSSFVSVILFLIYMGGMMVVFAYSLVVSAENYLEGWTEMHVLGYFLVYVVLAVGVWAAGGEEVSVVDVVSGGLHSVRVDFEGVKLLYSWGGPVLIVCGCGLLLMTIIVPELVSVVKWGAVRLK</sequence>
<evidence type="ECO:0000256" key="8">
    <source>
        <dbReference type="ARBA" id="ARBA00022967"/>
    </source>
</evidence>
<keyword evidence="9 15" id="KW-0249">Electron transport</keyword>
<dbReference type="PANTHER" id="PTHR11435:SF1">
    <property type="entry name" value="NADH-UBIQUINONE OXIDOREDUCTASE CHAIN 6"/>
    <property type="match status" value="1"/>
</dbReference>
<evidence type="ECO:0000256" key="9">
    <source>
        <dbReference type="ARBA" id="ARBA00022982"/>
    </source>
</evidence>
<dbReference type="CTD" id="4541"/>
<keyword evidence="11 15" id="KW-0520">NAD</keyword>
<feature type="transmembrane region" description="Helical" evidence="15">
    <location>
        <begin position="87"/>
        <end position="105"/>
    </location>
</feature>
<dbReference type="GO" id="GO:0031966">
    <property type="term" value="C:mitochondrial membrane"/>
    <property type="evidence" value="ECO:0007669"/>
    <property type="project" value="UniProtKB-SubCell"/>
</dbReference>
<keyword evidence="12 15" id="KW-0496">Mitochondrion</keyword>
<dbReference type="EMBL" id="AB610502">
    <property type="protein sequence ID" value="BAM34431.1"/>
    <property type="molecule type" value="Genomic_DNA"/>
</dbReference>
<accession>I7H0A6</accession>
<proteinExistence type="inferred from homology"/>
<evidence type="ECO:0000256" key="11">
    <source>
        <dbReference type="ARBA" id="ARBA00023027"/>
    </source>
</evidence>
<feature type="transmembrane region" description="Helical" evidence="15">
    <location>
        <begin position="131"/>
        <end position="154"/>
    </location>
</feature>
<dbReference type="InterPro" id="IPR050269">
    <property type="entry name" value="ComplexI_Subunit6"/>
</dbReference>
<keyword evidence="8 15" id="KW-1278">Translocase</keyword>
<keyword evidence="5 15" id="KW-0813">Transport</keyword>
<evidence type="ECO:0000313" key="17">
    <source>
        <dbReference type="EMBL" id="BAM34431.1"/>
    </source>
</evidence>
<evidence type="ECO:0000256" key="16">
    <source>
        <dbReference type="SAM" id="SignalP"/>
    </source>
</evidence>
<keyword evidence="6 15" id="KW-0679">Respiratory chain</keyword>
<feature type="chain" id="PRO_5003710265" description="NADH-ubiquinone oxidoreductase chain 6" evidence="16">
    <location>
        <begin position="19"/>
        <end position="169"/>
    </location>
</feature>
<comment type="similarity">
    <text evidence="2 15">Belongs to the complex I subunit 6 family.</text>
</comment>
<keyword evidence="13 15" id="KW-0472">Membrane</keyword>
<feature type="signal peptide" evidence="16">
    <location>
        <begin position="1"/>
        <end position="18"/>
    </location>
</feature>
<evidence type="ECO:0000256" key="13">
    <source>
        <dbReference type="ARBA" id="ARBA00023136"/>
    </source>
</evidence>
<keyword evidence="15" id="KW-0830">Ubiquinone</keyword>
<dbReference type="RefSeq" id="YP_006576345.1">
    <property type="nucleotide sequence ID" value="NC_018368.1"/>
</dbReference>
<reference evidence="17" key="1">
    <citation type="journal article" date="2012" name="Mitochondrial DNA">
        <title>Mitochondrial genomes of two African geckos of genus Hemitheconyx (Squamata: Eublepharidae).</title>
        <authorList>
            <person name="Jonniaux P."/>
            <person name="Hashiguchi Y."/>
            <person name="Kumazawa Y."/>
        </authorList>
    </citation>
    <scope>NUCLEOTIDE SEQUENCE</scope>
    <source>
        <strain evidence="17">Hcau8</strain>
    </source>
</reference>
<organism evidence="17">
    <name type="scientific">Hemitheconyx caudicinctus</name>
    <name type="common">African fat-tailed gecko</name>
    <dbReference type="NCBI Taxonomy" id="96741"/>
    <lineage>
        <taxon>Eukaryota</taxon>
        <taxon>Metazoa</taxon>
        <taxon>Chordata</taxon>
        <taxon>Craniata</taxon>
        <taxon>Vertebrata</taxon>
        <taxon>Euteleostomi</taxon>
        <taxon>Lepidosauria</taxon>
        <taxon>Squamata</taxon>
        <taxon>Bifurcata</taxon>
        <taxon>Gekkota</taxon>
        <taxon>Eublepharidae</taxon>
        <taxon>Eublepharinae</taxon>
        <taxon>Hemitheconyx</taxon>
    </lineage>
</organism>
<evidence type="ECO:0000256" key="12">
    <source>
        <dbReference type="ARBA" id="ARBA00023128"/>
    </source>
</evidence>
<evidence type="ECO:0000256" key="1">
    <source>
        <dbReference type="ARBA" id="ARBA00004225"/>
    </source>
</evidence>
<dbReference type="GeneID" id="13435665"/>
<keyword evidence="7 15" id="KW-0812">Transmembrane</keyword>
<feature type="transmembrane region" description="Helical" evidence="15">
    <location>
        <begin position="53"/>
        <end position="75"/>
    </location>
</feature>
<comment type="function">
    <text evidence="15">Core subunit of the mitochondrial membrane respiratory chain NADH dehydrogenase (Complex I) which catalyzes electron transfer from NADH through the respiratory chain, using ubiquinone as an electron acceptor. Essential for the catalytic activity and assembly of complex I.</text>
</comment>
<dbReference type="EC" id="7.1.1.2" evidence="3 15"/>
<evidence type="ECO:0000256" key="7">
    <source>
        <dbReference type="ARBA" id="ARBA00022692"/>
    </source>
</evidence>
<dbReference type="Pfam" id="PF00499">
    <property type="entry name" value="Oxidored_q3"/>
    <property type="match status" value="1"/>
</dbReference>
<evidence type="ECO:0000256" key="15">
    <source>
        <dbReference type="RuleBase" id="RU004430"/>
    </source>
</evidence>
<dbReference type="PANTHER" id="PTHR11435">
    <property type="entry name" value="NADH UBIQUINONE OXIDOREDUCTASE SUBUNIT ND6"/>
    <property type="match status" value="1"/>
</dbReference>
<evidence type="ECO:0000256" key="2">
    <source>
        <dbReference type="ARBA" id="ARBA00005698"/>
    </source>
</evidence>
<dbReference type="InterPro" id="IPR001457">
    <property type="entry name" value="NADH_UbQ/plastoQ_OxRdtase_su6"/>
</dbReference>
<comment type="catalytic activity">
    <reaction evidence="14 15">
        <text>a ubiquinone + NADH + 5 H(+)(in) = a ubiquinol + NAD(+) + 4 H(+)(out)</text>
        <dbReference type="Rhea" id="RHEA:29091"/>
        <dbReference type="Rhea" id="RHEA-COMP:9565"/>
        <dbReference type="Rhea" id="RHEA-COMP:9566"/>
        <dbReference type="ChEBI" id="CHEBI:15378"/>
        <dbReference type="ChEBI" id="CHEBI:16389"/>
        <dbReference type="ChEBI" id="CHEBI:17976"/>
        <dbReference type="ChEBI" id="CHEBI:57540"/>
        <dbReference type="ChEBI" id="CHEBI:57945"/>
        <dbReference type="EC" id="7.1.1.2"/>
    </reaction>
</comment>
<evidence type="ECO:0000256" key="5">
    <source>
        <dbReference type="ARBA" id="ARBA00022448"/>
    </source>
</evidence>
<gene>
    <name evidence="17" type="primary">ND6</name>
</gene>
<evidence type="ECO:0000256" key="10">
    <source>
        <dbReference type="ARBA" id="ARBA00022989"/>
    </source>
</evidence>
<protein>
    <recommendedName>
        <fullName evidence="4 15">NADH-ubiquinone oxidoreductase chain 6</fullName>
        <ecNumber evidence="3 15">7.1.1.2</ecNumber>
    </recommendedName>
</protein>
<keyword evidence="16" id="KW-0732">Signal</keyword>
<name>I7H0A6_9SAUR</name>